<dbReference type="Proteomes" id="UP001328107">
    <property type="component" value="Unassembled WGS sequence"/>
</dbReference>
<feature type="non-terminal residue" evidence="2">
    <location>
        <position position="82"/>
    </location>
</feature>
<proteinExistence type="predicted"/>
<feature type="signal peptide" evidence="1">
    <location>
        <begin position="1"/>
        <end position="19"/>
    </location>
</feature>
<organism evidence="2 3">
    <name type="scientific">Pristionchus mayeri</name>
    <dbReference type="NCBI Taxonomy" id="1317129"/>
    <lineage>
        <taxon>Eukaryota</taxon>
        <taxon>Metazoa</taxon>
        <taxon>Ecdysozoa</taxon>
        <taxon>Nematoda</taxon>
        <taxon>Chromadorea</taxon>
        <taxon>Rhabditida</taxon>
        <taxon>Rhabditina</taxon>
        <taxon>Diplogasteromorpha</taxon>
        <taxon>Diplogasteroidea</taxon>
        <taxon>Neodiplogasteridae</taxon>
        <taxon>Pristionchus</taxon>
    </lineage>
</organism>
<accession>A0AAN5I6P3</accession>
<evidence type="ECO:0000313" key="3">
    <source>
        <dbReference type="Proteomes" id="UP001328107"/>
    </source>
</evidence>
<feature type="non-terminal residue" evidence="2">
    <location>
        <position position="1"/>
    </location>
</feature>
<comment type="caution">
    <text evidence="2">The sequence shown here is derived from an EMBL/GenBank/DDBJ whole genome shotgun (WGS) entry which is preliminary data.</text>
</comment>
<reference evidence="3" key="1">
    <citation type="submission" date="2022-10" db="EMBL/GenBank/DDBJ databases">
        <title>Genome assembly of Pristionchus species.</title>
        <authorList>
            <person name="Yoshida K."/>
            <person name="Sommer R.J."/>
        </authorList>
    </citation>
    <scope>NUCLEOTIDE SEQUENCE [LARGE SCALE GENOMIC DNA]</scope>
    <source>
        <strain evidence="3">RS5460</strain>
    </source>
</reference>
<keyword evidence="3" id="KW-1185">Reference proteome</keyword>
<feature type="chain" id="PRO_5042996108" evidence="1">
    <location>
        <begin position="20"/>
        <end position="82"/>
    </location>
</feature>
<evidence type="ECO:0000313" key="2">
    <source>
        <dbReference type="EMBL" id="GMR52411.1"/>
    </source>
</evidence>
<evidence type="ECO:0000256" key="1">
    <source>
        <dbReference type="SAM" id="SignalP"/>
    </source>
</evidence>
<dbReference type="EMBL" id="BTRK01000005">
    <property type="protein sequence ID" value="GMR52411.1"/>
    <property type="molecule type" value="Genomic_DNA"/>
</dbReference>
<sequence>FAAVLFVMIAGCISEITHSLPATRHDSGADSRAPRGTKVYAEVSGTLSCPKEFRARVHIWDDDFPLKPDFIGEHKPYEQSTF</sequence>
<name>A0AAN5I6P3_9BILA</name>
<dbReference type="AlphaFoldDB" id="A0AAN5I6P3"/>
<keyword evidence="1" id="KW-0732">Signal</keyword>
<protein>
    <submittedName>
        <fullName evidence="2">Uncharacterized protein</fullName>
    </submittedName>
</protein>
<gene>
    <name evidence="2" type="ORF">PMAYCL1PPCAC_22606</name>
</gene>